<dbReference type="Proteomes" id="UP000269945">
    <property type="component" value="Unassembled WGS sequence"/>
</dbReference>
<organism evidence="1 2">
    <name type="scientific">Gulo gulo</name>
    <name type="common">Wolverine</name>
    <name type="synonym">Gluton</name>
    <dbReference type="NCBI Taxonomy" id="48420"/>
    <lineage>
        <taxon>Eukaryota</taxon>
        <taxon>Metazoa</taxon>
        <taxon>Chordata</taxon>
        <taxon>Craniata</taxon>
        <taxon>Vertebrata</taxon>
        <taxon>Euteleostomi</taxon>
        <taxon>Mammalia</taxon>
        <taxon>Eutheria</taxon>
        <taxon>Laurasiatheria</taxon>
        <taxon>Carnivora</taxon>
        <taxon>Caniformia</taxon>
        <taxon>Musteloidea</taxon>
        <taxon>Mustelidae</taxon>
        <taxon>Guloninae</taxon>
        <taxon>Gulo</taxon>
    </lineage>
</organism>
<comment type="caution">
    <text evidence="1">The sequence shown here is derived from an EMBL/GenBank/DDBJ whole genome shotgun (WGS) entry which is preliminary data.</text>
</comment>
<name>A0A9X9PZR8_GULGU</name>
<dbReference type="AlphaFoldDB" id="A0A9X9PZR8"/>
<reference evidence="1 2" key="1">
    <citation type="submission" date="2018-10" db="EMBL/GenBank/DDBJ databases">
        <authorList>
            <person name="Ekblom R."/>
            <person name="Jareborg N."/>
        </authorList>
    </citation>
    <scope>NUCLEOTIDE SEQUENCE [LARGE SCALE GENOMIC DNA]</scope>
    <source>
        <tissue evidence="1">Muscle</tissue>
    </source>
</reference>
<accession>A0A9X9PZR8</accession>
<sequence>MAYVPKHKVWPRTSPQAPTPNPLYSAQVQKMANSLGGVGCTETCDFPAHAVTLLAFGRSQGFDSKMVECQGPQTAF</sequence>
<evidence type="ECO:0000313" key="2">
    <source>
        <dbReference type="Proteomes" id="UP000269945"/>
    </source>
</evidence>
<evidence type="ECO:0000313" key="1">
    <source>
        <dbReference type="EMBL" id="VCW79612.1"/>
    </source>
</evidence>
<keyword evidence="2" id="KW-1185">Reference proteome</keyword>
<protein>
    <submittedName>
        <fullName evidence="1">Uncharacterized protein</fullName>
    </submittedName>
</protein>
<dbReference type="EMBL" id="CYRY02012346">
    <property type="protein sequence ID" value="VCW79612.1"/>
    <property type="molecule type" value="Genomic_DNA"/>
</dbReference>
<proteinExistence type="predicted"/>
<gene>
    <name evidence="1" type="ORF">BN2614_LOCUS1</name>
</gene>